<dbReference type="Pfam" id="PF05334">
    <property type="entry name" value="DUF719"/>
    <property type="match status" value="1"/>
</dbReference>
<feature type="compositionally biased region" description="Low complexity" evidence="3">
    <location>
        <begin position="94"/>
        <end position="114"/>
    </location>
</feature>
<dbReference type="Proteomes" id="UP000887574">
    <property type="component" value="Unplaced"/>
</dbReference>
<name>A0A915E2R0_9BILA</name>
<dbReference type="PANTHER" id="PTHR12842">
    <property type="entry name" value="FI01459P"/>
    <property type="match status" value="1"/>
</dbReference>
<sequence length="722" mass="79901">MSKKQLESEQPDLSEEEDNDMDSDSFHSATDGEDDAPESKQQLNQSSLTHKSTQNPVKFPASELSSSFSSANIKHPITVEPSKLVAKEVATTRASADNALSTSSSSSSEANSNNEEGEGGESFDFEKVSSNTTSRSQSGSDGQKGKRAVEAFFKLPHLPEQIKKRVVKKGKNAEKGPHSGSDDEEDDWFKAQLGEGTGSTKLSTAKPTYAMQDEGKKVGESGSKSIWDWTGIQDVVSAVGDSLSNVVESGLGLPNPETMAKLSVAERRKLMEEAQNIKEPEPSLSSPALSSDEGNAEIGIFRAKKNRSRHHSTQHSGHVDLQSQALETEEAKGGIFSRAGLFSGLVSGSLDVLESLGKKTFETLTVKNEGEGESSRRFFLQHDSSSQNLSELLREMRETNQDQAGVNVKSGDGRALLMGYGSTTVERFNTNFVSLFEKSEGMVHLEGLEILAKDQEKRTKALSNTALFEEKLLEFCVEDVSECSTEDFEFEINKSIHCLSLPYKPDSVLEMNETLTQELSLRQAAVDNDEEIVVDAIHEAAITSLAKLTAHSIQALHKLAQLIIIAKNLPEIDSLFAFTYLLCRRLSFFASQYANILSLVESSSKVKSCLEKLITAAPTERNWSLRGAIHTKVRNRLDVEIASKLTFIKHNLLLEHKDLFIRVRKMNQRKQKANKKWKPPKEIVDEVVTNIFFECSNACHYMKKALELLRPFFKKQILNKSH</sequence>
<protein>
    <submittedName>
        <fullName evidence="5">Uncharacterized protein</fullName>
    </submittedName>
</protein>
<evidence type="ECO:0000313" key="4">
    <source>
        <dbReference type="Proteomes" id="UP000887574"/>
    </source>
</evidence>
<keyword evidence="2" id="KW-0597">Phosphoprotein</keyword>
<feature type="compositionally biased region" description="Acidic residues" evidence="3">
    <location>
        <begin position="9"/>
        <end position="23"/>
    </location>
</feature>
<evidence type="ECO:0000313" key="5">
    <source>
        <dbReference type="WBParaSite" id="jg25227"/>
    </source>
</evidence>
<dbReference type="InterPro" id="IPR007998">
    <property type="entry name" value="DUF719"/>
</dbReference>
<dbReference type="WBParaSite" id="jg25227">
    <property type="protein sequence ID" value="jg25227"/>
    <property type="gene ID" value="jg25227"/>
</dbReference>
<evidence type="ECO:0000256" key="3">
    <source>
        <dbReference type="SAM" id="MobiDB-lite"/>
    </source>
</evidence>
<comment type="similarity">
    <text evidence="1">Belongs to the FAM114 family.</text>
</comment>
<keyword evidence="4" id="KW-1185">Reference proteome</keyword>
<accession>A0A915E2R0</accession>
<evidence type="ECO:0000256" key="1">
    <source>
        <dbReference type="ARBA" id="ARBA00006903"/>
    </source>
</evidence>
<proteinExistence type="inferred from homology"/>
<feature type="compositionally biased region" description="Low complexity" evidence="3">
    <location>
        <begin position="129"/>
        <end position="140"/>
    </location>
</feature>
<organism evidence="4 5">
    <name type="scientific">Ditylenchus dipsaci</name>
    <dbReference type="NCBI Taxonomy" id="166011"/>
    <lineage>
        <taxon>Eukaryota</taxon>
        <taxon>Metazoa</taxon>
        <taxon>Ecdysozoa</taxon>
        <taxon>Nematoda</taxon>
        <taxon>Chromadorea</taxon>
        <taxon>Rhabditida</taxon>
        <taxon>Tylenchina</taxon>
        <taxon>Tylenchomorpha</taxon>
        <taxon>Sphaerularioidea</taxon>
        <taxon>Anguinidae</taxon>
        <taxon>Anguininae</taxon>
        <taxon>Ditylenchus</taxon>
    </lineage>
</organism>
<feature type="compositionally biased region" description="Basic and acidic residues" evidence="3">
    <location>
        <begin position="171"/>
        <end position="181"/>
    </location>
</feature>
<dbReference type="AlphaFoldDB" id="A0A915E2R0"/>
<feature type="region of interest" description="Disordered" evidence="3">
    <location>
        <begin position="90"/>
        <end position="208"/>
    </location>
</feature>
<dbReference type="PANTHER" id="PTHR12842:SF6">
    <property type="entry name" value="FI01459P"/>
    <property type="match status" value="1"/>
</dbReference>
<reference evidence="5" key="1">
    <citation type="submission" date="2022-11" db="UniProtKB">
        <authorList>
            <consortium name="WormBaseParasite"/>
        </authorList>
    </citation>
    <scope>IDENTIFICATION</scope>
</reference>
<evidence type="ECO:0000256" key="2">
    <source>
        <dbReference type="ARBA" id="ARBA00022553"/>
    </source>
</evidence>
<feature type="region of interest" description="Disordered" evidence="3">
    <location>
        <begin position="1"/>
        <end position="67"/>
    </location>
</feature>
<feature type="compositionally biased region" description="Polar residues" evidence="3">
    <location>
        <begin position="39"/>
        <end position="56"/>
    </location>
</feature>